<dbReference type="Proteomes" id="UP001595615">
    <property type="component" value="Unassembled WGS sequence"/>
</dbReference>
<comment type="caution">
    <text evidence="2">The sequence shown here is derived from an EMBL/GenBank/DDBJ whole genome shotgun (WGS) entry which is preliminary data.</text>
</comment>
<evidence type="ECO:0000313" key="2">
    <source>
        <dbReference type="EMBL" id="MFC3711691.1"/>
    </source>
</evidence>
<dbReference type="InterPro" id="IPR010775">
    <property type="entry name" value="DUF1365"/>
</dbReference>
<evidence type="ECO:0000256" key="1">
    <source>
        <dbReference type="SAM" id="Phobius"/>
    </source>
</evidence>
<proteinExistence type="predicted"/>
<protein>
    <submittedName>
        <fullName evidence="2">DUF1365 domain-containing protein</fullName>
    </submittedName>
</protein>
<feature type="transmembrane region" description="Helical" evidence="1">
    <location>
        <begin position="20"/>
        <end position="41"/>
    </location>
</feature>
<dbReference type="PANTHER" id="PTHR33973">
    <property type="entry name" value="OS07G0153300 PROTEIN"/>
    <property type="match status" value="1"/>
</dbReference>
<keyword evidence="1" id="KW-0472">Membrane</keyword>
<evidence type="ECO:0000313" key="3">
    <source>
        <dbReference type="Proteomes" id="UP001595615"/>
    </source>
</evidence>
<dbReference type="RefSeq" id="WP_380857115.1">
    <property type="nucleotide sequence ID" value="NZ_JBHRXV010000003.1"/>
</dbReference>
<name>A0ABV7X6F9_9SPHN</name>
<dbReference type="PANTHER" id="PTHR33973:SF4">
    <property type="entry name" value="OS07G0153300 PROTEIN"/>
    <property type="match status" value="1"/>
</dbReference>
<dbReference type="EMBL" id="JBHRXV010000003">
    <property type="protein sequence ID" value="MFC3711691.1"/>
    <property type="molecule type" value="Genomic_DNA"/>
</dbReference>
<reference evidence="3" key="1">
    <citation type="journal article" date="2019" name="Int. J. Syst. Evol. Microbiol.">
        <title>The Global Catalogue of Microorganisms (GCM) 10K type strain sequencing project: providing services to taxonomists for standard genome sequencing and annotation.</title>
        <authorList>
            <consortium name="The Broad Institute Genomics Platform"/>
            <consortium name="The Broad Institute Genome Sequencing Center for Infectious Disease"/>
            <person name="Wu L."/>
            <person name="Ma J."/>
        </authorList>
    </citation>
    <scope>NUCLEOTIDE SEQUENCE [LARGE SCALE GENOMIC DNA]</scope>
    <source>
        <strain evidence="3">KCTC 42644</strain>
    </source>
</reference>
<gene>
    <name evidence="2" type="ORF">ACFOMD_03860</name>
</gene>
<sequence>MHLYDTWLRHDRFAPTPHGFSYRLLLLAIDLAAAGTGNWLFGRNRQALLALRDRDHLDGSGRPLETQVAEILAAHGIEHDGGRILLLCQPRLLGHVFNPISVYYVHRRDGSLQAVLYEVNNTFGERHSYLFPVEADAGDTLRHGCEKMFHVSPFMSLDLAYDFRVTTPNGAVRLDIDVRQGETPMLTARLAGKERPFTAGMVLKLLAAGRLFPLKVLGAIHWEAIRLFRKRVGFWRAPTPPAQAVTMTRREA</sequence>
<keyword evidence="1" id="KW-1133">Transmembrane helix</keyword>
<keyword evidence="3" id="KW-1185">Reference proteome</keyword>
<dbReference type="Pfam" id="PF07103">
    <property type="entry name" value="DUF1365"/>
    <property type="match status" value="1"/>
</dbReference>
<organism evidence="2 3">
    <name type="scientific">Sphingoaurantiacus capsulatus</name>
    <dbReference type="NCBI Taxonomy" id="1771310"/>
    <lineage>
        <taxon>Bacteria</taxon>
        <taxon>Pseudomonadati</taxon>
        <taxon>Pseudomonadota</taxon>
        <taxon>Alphaproteobacteria</taxon>
        <taxon>Sphingomonadales</taxon>
        <taxon>Sphingosinicellaceae</taxon>
        <taxon>Sphingoaurantiacus</taxon>
    </lineage>
</organism>
<accession>A0ABV7X6F9</accession>
<keyword evidence="1" id="KW-0812">Transmembrane</keyword>